<feature type="region of interest" description="Disordered" evidence="1">
    <location>
        <begin position="106"/>
        <end position="141"/>
    </location>
</feature>
<dbReference type="OrthoDB" id="7471041at2759"/>
<feature type="compositionally biased region" description="Polar residues" evidence="1">
    <location>
        <begin position="126"/>
        <end position="141"/>
    </location>
</feature>
<evidence type="ECO:0000313" key="3">
    <source>
        <dbReference type="Proteomes" id="UP000691718"/>
    </source>
</evidence>
<sequence>MLAGRYRPHGHRNYLNLAFCRSRRLLSTTKIADALEALEEVEDIQGIDDRYVYIDPPCNGEISDGESGEKDCCDFDRLNRHQLLAPAELVIHMSKDEQHVEIEAIEPEISHHTPAKTRRMPKKSQPAVTISNEQLRQPTTS</sequence>
<gene>
    <name evidence="2" type="ORF">PAPOLLO_LOCUS17057</name>
</gene>
<name>A0A8S3XDP4_PARAO</name>
<keyword evidence="3" id="KW-1185">Reference proteome</keyword>
<evidence type="ECO:0000313" key="2">
    <source>
        <dbReference type="EMBL" id="CAG5019392.1"/>
    </source>
</evidence>
<organism evidence="2 3">
    <name type="scientific">Parnassius apollo</name>
    <name type="common">Apollo butterfly</name>
    <name type="synonym">Papilio apollo</name>
    <dbReference type="NCBI Taxonomy" id="110799"/>
    <lineage>
        <taxon>Eukaryota</taxon>
        <taxon>Metazoa</taxon>
        <taxon>Ecdysozoa</taxon>
        <taxon>Arthropoda</taxon>
        <taxon>Hexapoda</taxon>
        <taxon>Insecta</taxon>
        <taxon>Pterygota</taxon>
        <taxon>Neoptera</taxon>
        <taxon>Endopterygota</taxon>
        <taxon>Lepidoptera</taxon>
        <taxon>Glossata</taxon>
        <taxon>Ditrysia</taxon>
        <taxon>Papilionoidea</taxon>
        <taxon>Papilionidae</taxon>
        <taxon>Parnassiinae</taxon>
        <taxon>Parnassini</taxon>
        <taxon>Parnassius</taxon>
        <taxon>Parnassius</taxon>
    </lineage>
</organism>
<dbReference type="Proteomes" id="UP000691718">
    <property type="component" value="Unassembled WGS sequence"/>
</dbReference>
<reference evidence="2" key="1">
    <citation type="submission" date="2021-04" db="EMBL/GenBank/DDBJ databases">
        <authorList>
            <person name="Tunstrom K."/>
        </authorList>
    </citation>
    <scope>NUCLEOTIDE SEQUENCE</scope>
</reference>
<protein>
    <submittedName>
        <fullName evidence="2">(apollo) hypothetical protein</fullName>
    </submittedName>
</protein>
<feature type="compositionally biased region" description="Basic residues" evidence="1">
    <location>
        <begin position="113"/>
        <end position="122"/>
    </location>
</feature>
<proteinExistence type="predicted"/>
<dbReference type="EMBL" id="CAJQZP010001129">
    <property type="protein sequence ID" value="CAG5019392.1"/>
    <property type="molecule type" value="Genomic_DNA"/>
</dbReference>
<dbReference type="AlphaFoldDB" id="A0A8S3XDP4"/>
<evidence type="ECO:0000256" key="1">
    <source>
        <dbReference type="SAM" id="MobiDB-lite"/>
    </source>
</evidence>
<comment type="caution">
    <text evidence="2">The sequence shown here is derived from an EMBL/GenBank/DDBJ whole genome shotgun (WGS) entry which is preliminary data.</text>
</comment>
<accession>A0A8S3XDP4</accession>